<accession>A0A553NP67</accession>
<dbReference type="GO" id="GO:0086010">
    <property type="term" value="P:membrane depolarization during action potential"/>
    <property type="evidence" value="ECO:0007669"/>
    <property type="project" value="TreeGrafter"/>
</dbReference>
<keyword evidence="10" id="KW-1015">Disulfide bond</keyword>
<feature type="region of interest" description="Disordered" evidence="14">
    <location>
        <begin position="2245"/>
        <end position="2376"/>
    </location>
</feature>
<sequence length="2400" mass="272216">MAELVRVMQQFAPIEATHSTQLTSQSLFPELKGPRSNVSFCVVSRRFQKHYVQRFNATRSLFLFHPWNKLRTAAIYICTNQYFDYIVMLTILVNCIFLAMTHPIDEAEYIFLVIYTFEMAIKCVARGFILNNYTYLRNPWNWLDFTVIFSGYLTSFIEMGNLAGLRTFRVLRALKTVSIMPSLKTIINALLNAVKQLAEVMTLTIFCLMVFALFALQVYMGQLRNKCVQDWSGEDAGNWTEWILDPNHWHYNSRGPELCGNSSGARNCPHGYVCLPNVGGNPNFGYTSFDNLLWSMLTTFQLITLDYWENVYNMIVATGGPIHVIFFTIVVFFGSFYLINLMLAVVAMSYEEEAEANSAERAKEAEEAAANATRAPLEEECTIRTNPPAQAHKIRGAPGLGVSISEDMCGNCQKKASLEILPQSGSFDQDHLRFGNGLSDHELGGPHGSNGASCSGGGGNLGGRDSHPASSGVLYPSLSSRKSDKPYVVIKAKQVGNEIRSVDLEQHHGNGDPTFLKYPARERARGHPRSSYDVKLNLQVPLDPSLPNSPCSDDPRNLLSPPMLEQSQFDQSSLSNYSSAGESIRSSINDSGVFNDDQSMAEDKLRLQMPFNNDKGEIINCGNVKRPSKIDIPFVVSIETTSDRNCPGCRKFCLGYSFWLRFQNTLFVIVHDMLFDATVTLCIILNTAFLAAEHHGMSEDLKHILDIGNKVFTSFFTLEAVLKLLALSKEYFASGWNIFDLVIVIGSLIDLSVEIIYIFAVLGMQLFGKTYTKENFYPDPVPRWNFTDFFHSFMMIFRILCGEWVEPLWDCMRAEAKVGVAESCLAIFLPALVMGNFMVLNLFLALLLNSFNCEELKSRKEEVKGESGSIVASKLSKLKRKVIRRKPKSLEVASKKFTSNGSLLSHNGLKAAYSEPDMGTRIKAVSGLVELGHSLEGQSKSLTFEEGLKDLDEKDEEASQDGQKSSEPEPCCPEVCSRLFAWATCLDDTWIIHSWDRIRQVIHDIVDNPFFEWTILLLIFASSLSLCFEDINLQDNAELMFILKIVNLVFAVLFTIEMFLKWIAFGLWRYFTSMWTCLDFVIVCVSILSLAIEGSANLTALRSLRTLRALRPLRAISRWQGMKIVVNALMYAIPSIFNVLLVCLVFWLIFSIMGVQFFGGKFHKCVDEFEERLPITVTNDMWECWEKNYTWVNSKINFDHVGHAYLALFQVATFEGWMEVMADAVDAREVNQQPQWEASIYNYFYFIIFIVCGSFFTLNLFIGVIIDNFNMLKKKYEGGVLEMFLTESQKNYYTAMKKLGRKKPQKVIRRPTNEIHAIFYDISLSRRFEIAIFVLIFLNMVSMGIEHYNQSRVITFTLEICNALFTTIFSLEAIVKIIGLRFQYFTAGWNIFDFVLVIASVIGIVMEDMMTDFPVSPTLLRVVRVFRIGRILRLIKAAKGIRKLLFALMVSLPALFNIGALLALITFIYAIIGMTLFGHVKHNGALNDQVNFETFGRSMSLLFRLVTSAGWNDVLEPLLVTPPDCEPNYKGLPNGNCGHPFVAIVYFVSFIIINFMIVINMYIAIILENFNQAHQEEEIGIVEEDLEMFYTKWSKYDPHATQFINFNQMSDFIASLDSPLGIPKPNTLALVSFDLPIAKGDKIHCLDVLHSLTKHTLGFVDDGSEDFGKLASQMDDKFKKQFPTRKELEIVSSTREWKKLDNAARILQRMFKEIRRARITGEKVNIHTQTRLVKKPPPQGGGENAARTLYQESDIDWKTHSLPSLGRLSGDNTLESSGDDYAIRRSVRRTRRNNNKKDQALRSQSMVVTDEDDLNDETEETHGSEEMDRFSGYSDQYQQSSSARRSIQRDRQPVPDTYQSQHWAPHQAQPHSHGAIEPTQESLIILQSFAEEPPPELAQNPRQSRTSLEEYSEPAPPPSGDELSTHLENQRYKHRRNPSTGSYHFPPRLPHPSDDRPQARQRYSYSDYQQLDLELQHGSFGMSHHVRHHRELPTTPLQPSALFQNMQPNSPNPGIVGPIVTAKTAGPSIVQYDPGYLCEPAHLRSGAQDSGYHGSVREYPQTKVPYLQEQGYYGDESQKHSFLGYDEPDPVPYGEGPCRGKASIDPHAHQLHHHPKLHKGGRPRRKDSLQMDFEEGYIDGHPHKQPYPCGASSQIYHPGQPADFQGELIPKRGRHRKDESSGKSPKASTKELQGSPKRSPKKKKSLEKERDVGTKRKTNKVQHYVEPEQELKYVISEAEYQKSMLLPQDGGDCGARTTQLSENLDPPRRSADRKGHAKGKGTSPKISSEERRRHKTPPSFVDQDYLPRSQRSRHHPGASHRQESERPSRSRNHPEDPGHHGGRSGGRHDPHRQTIRRQAQVALDMQSSDISDAFDDDGLFHFEEQQNMGYMEDKSDCKRK</sequence>
<dbReference type="FunFam" id="1.10.238.10:FF:000150">
    <property type="entry name" value="Sodium channel protein"/>
    <property type="match status" value="1"/>
</dbReference>
<keyword evidence="18" id="KW-1185">Reference proteome</keyword>
<keyword evidence="4 13" id="KW-0812">Transmembrane</keyword>
<keyword evidence="9 13" id="KW-0472">Membrane</keyword>
<feature type="transmembrane region" description="Helical" evidence="13">
    <location>
        <begin position="825"/>
        <end position="848"/>
    </location>
</feature>
<feature type="transmembrane region" description="Helical" evidence="13">
    <location>
        <begin position="1387"/>
        <end position="1406"/>
    </location>
</feature>
<keyword evidence="6 13" id="KW-0851">Voltage-gated channel</keyword>
<organism evidence="17 18">
    <name type="scientific">Tigriopus californicus</name>
    <name type="common">Marine copepod</name>
    <dbReference type="NCBI Taxonomy" id="6832"/>
    <lineage>
        <taxon>Eukaryota</taxon>
        <taxon>Metazoa</taxon>
        <taxon>Ecdysozoa</taxon>
        <taxon>Arthropoda</taxon>
        <taxon>Crustacea</taxon>
        <taxon>Multicrustacea</taxon>
        <taxon>Hexanauplia</taxon>
        <taxon>Copepoda</taxon>
        <taxon>Harpacticoida</taxon>
        <taxon>Harpacticidae</taxon>
        <taxon>Tigriopus</taxon>
    </lineage>
</organism>
<dbReference type="STRING" id="6832.A0A553NP67"/>
<dbReference type="Pfam" id="PF16905">
    <property type="entry name" value="GPHH"/>
    <property type="match status" value="1"/>
</dbReference>
<dbReference type="PANTHER" id="PTHR10037:SF62">
    <property type="entry name" value="SODIUM CHANNEL PROTEIN 60E"/>
    <property type="match status" value="1"/>
</dbReference>
<dbReference type="Pfam" id="PF00520">
    <property type="entry name" value="Ion_trans"/>
    <property type="match status" value="5"/>
</dbReference>
<evidence type="ECO:0000259" key="15">
    <source>
        <dbReference type="Pfam" id="PF00520"/>
    </source>
</evidence>
<comment type="caution">
    <text evidence="13">Lacks conserved residue(s) required for the propagation of feature annotation.</text>
</comment>
<dbReference type="Gene3D" id="1.10.238.10">
    <property type="entry name" value="EF-hand"/>
    <property type="match status" value="1"/>
</dbReference>
<feature type="transmembrane region" description="Helical" evidence="13">
    <location>
        <begin position="142"/>
        <end position="165"/>
    </location>
</feature>
<dbReference type="InterPro" id="IPR031649">
    <property type="entry name" value="GPHH_dom"/>
</dbReference>
<dbReference type="Gene3D" id="1.20.120.350">
    <property type="entry name" value="Voltage-gated potassium channels. Chain C"/>
    <property type="match status" value="4"/>
</dbReference>
<evidence type="ECO:0000256" key="14">
    <source>
        <dbReference type="SAM" id="MobiDB-lite"/>
    </source>
</evidence>
<keyword evidence="11" id="KW-0325">Glycoprotein</keyword>
<proteinExistence type="inferred from homology"/>
<feature type="compositionally biased region" description="Low complexity" evidence="14">
    <location>
        <begin position="1833"/>
        <end position="1845"/>
    </location>
</feature>
<evidence type="ECO:0000256" key="13">
    <source>
        <dbReference type="RuleBase" id="RU361132"/>
    </source>
</evidence>
<feature type="transmembrane region" description="Helical" evidence="13">
    <location>
        <begin position="109"/>
        <end position="130"/>
    </location>
</feature>
<dbReference type="InterPro" id="IPR027359">
    <property type="entry name" value="Volt_channel_dom_sf"/>
</dbReference>
<feature type="transmembrane region" description="Helical" evidence="13">
    <location>
        <begin position="82"/>
        <end position="100"/>
    </location>
</feature>
<comment type="caution">
    <text evidence="17">The sequence shown here is derived from an EMBL/GenBank/DDBJ whole genome shotgun (WGS) entry which is preliminary data.</text>
</comment>
<dbReference type="SUPFAM" id="SSF81324">
    <property type="entry name" value="Voltage-gated potassium channels"/>
    <property type="match status" value="4"/>
</dbReference>
<feature type="transmembrane region" description="Helical" evidence="13">
    <location>
        <begin position="1354"/>
        <end position="1375"/>
    </location>
</feature>
<feature type="transmembrane region" description="Helical" evidence="13">
    <location>
        <begin position="739"/>
        <end position="764"/>
    </location>
</feature>
<feature type="compositionally biased region" description="Basic and acidic residues" evidence="14">
    <location>
        <begin position="2320"/>
        <end position="2339"/>
    </location>
</feature>
<feature type="domain" description="Voltage-dependent L-type calcium channel IQ-associated" evidence="16">
    <location>
        <begin position="1589"/>
        <end position="1627"/>
    </location>
</feature>
<feature type="compositionally biased region" description="Basic and acidic residues" evidence="14">
    <location>
        <begin position="1820"/>
        <end position="1829"/>
    </location>
</feature>
<feature type="transmembrane region" description="Helical" evidence="13">
    <location>
        <begin position="200"/>
        <end position="219"/>
    </location>
</feature>
<dbReference type="FunFam" id="1.20.120.350:FF:000039">
    <property type="entry name" value="Sodium channel protein"/>
    <property type="match status" value="1"/>
</dbReference>
<keyword evidence="13" id="KW-0915">Sodium</keyword>
<dbReference type="CDD" id="cd13433">
    <property type="entry name" value="Na_channel_gate"/>
    <property type="match status" value="1"/>
</dbReference>
<feature type="transmembrane region" description="Helical" evidence="13">
    <location>
        <begin position="1330"/>
        <end position="1348"/>
    </location>
</feature>
<protein>
    <recommendedName>
        <fullName evidence="13">Sodium channel protein</fullName>
    </recommendedName>
</protein>
<keyword evidence="2 13" id="KW-0813">Transport</keyword>
<comment type="subcellular location">
    <subcellularLocation>
        <location evidence="1 13">Cell membrane</location>
        <topology evidence="1 13">Multi-pass membrane protein</topology>
    </subcellularLocation>
</comment>
<dbReference type="OMA" id="HDQLRLD"/>
<keyword evidence="13" id="KW-0894">Sodium channel</keyword>
<dbReference type="GO" id="GO:0022843">
    <property type="term" value="F:voltage-gated monoatomic cation channel activity"/>
    <property type="evidence" value="ECO:0007669"/>
    <property type="project" value="UniProtKB-ARBA"/>
</dbReference>
<dbReference type="PANTHER" id="PTHR10037">
    <property type="entry name" value="VOLTAGE-GATED CATION CHANNEL CALCIUM AND SODIUM"/>
    <property type="match status" value="1"/>
</dbReference>
<gene>
    <name evidence="17" type="ORF">TCAL_05364</name>
</gene>
<dbReference type="FunFam" id="1.20.120.350:FF:000009">
    <property type="entry name" value="Voltage-dependent T-type calcium channel subunit alpha"/>
    <property type="match status" value="1"/>
</dbReference>
<feature type="transmembrane region" description="Helical" evidence="13">
    <location>
        <begin position="1124"/>
        <end position="1150"/>
    </location>
</feature>
<dbReference type="FunFam" id="1.10.287.70:FF:000047">
    <property type="entry name" value="Sodium channel protein"/>
    <property type="match status" value="1"/>
</dbReference>
<evidence type="ECO:0000256" key="6">
    <source>
        <dbReference type="ARBA" id="ARBA00022882"/>
    </source>
</evidence>
<feature type="transmembrane region" description="Helical" evidence="13">
    <location>
        <begin position="314"/>
        <end position="339"/>
    </location>
</feature>
<evidence type="ECO:0000256" key="10">
    <source>
        <dbReference type="ARBA" id="ARBA00023157"/>
    </source>
</evidence>
<evidence type="ECO:0000256" key="9">
    <source>
        <dbReference type="ARBA" id="ARBA00023136"/>
    </source>
</evidence>
<feature type="transmembrane region" description="Helical" evidence="13">
    <location>
        <begin position="1243"/>
        <end position="1266"/>
    </location>
</feature>
<feature type="compositionally biased region" description="Basic residues" evidence="14">
    <location>
        <begin position="1785"/>
        <end position="1794"/>
    </location>
</feature>
<reference evidence="17 18" key="1">
    <citation type="journal article" date="2018" name="Nat. Ecol. Evol.">
        <title>Genomic signatures of mitonuclear coevolution across populations of Tigriopus californicus.</title>
        <authorList>
            <person name="Barreto F.S."/>
            <person name="Watson E.T."/>
            <person name="Lima T.G."/>
            <person name="Willett C.S."/>
            <person name="Edmands S."/>
            <person name="Li W."/>
            <person name="Burton R.S."/>
        </authorList>
    </citation>
    <scope>NUCLEOTIDE SEQUENCE [LARGE SCALE GENOMIC DNA]</scope>
    <source>
        <strain evidence="17 18">San Diego</strain>
    </source>
</reference>
<dbReference type="InterPro" id="IPR005821">
    <property type="entry name" value="Ion_trans_dom"/>
</dbReference>
<feature type="domain" description="Ion transport" evidence="15">
    <location>
        <begin position="1326"/>
        <end position="1577"/>
    </location>
</feature>
<evidence type="ECO:0000256" key="7">
    <source>
        <dbReference type="ARBA" id="ARBA00022989"/>
    </source>
</evidence>
<dbReference type="GO" id="GO:0001518">
    <property type="term" value="C:voltage-gated sodium channel complex"/>
    <property type="evidence" value="ECO:0007669"/>
    <property type="project" value="UniProtKB-UniRule"/>
</dbReference>
<evidence type="ECO:0000313" key="17">
    <source>
        <dbReference type="EMBL" id="TRY67238.1"/>
    </source>
</evidence>
<keyword evidence="7 13" id="KW-1133">Transmembrane helix</keyword>
<evidence type="ECO:0000313" key="18">
    <source>
        <dbReference type="Proteomes" id="UP000318571"/>
    </source>
</evidence>
<keyword evidence="8 13" id="KW-0406">Ion transport</keyword>
<dbReference type="EMBL" id="VCGU01000011">
    <property type="protein sequence ID" value="TRY67238.1"/>
    <property type="molecule type" value="Genomic_DNA"/>
</dbReference>
<feature type="compositionally biased region" description="Polar residues" evidence="14">
    <location>
        <begin position="2182"/>
        <end position="2192"/>
    </location>
</feature>
<dbReference type="FunFam" id="1.20.120.350:FF:000058">
    <property type="entry name" value="Sodium channel protein"/>
    <property type="match status" value="1"/>
</dbReference>
<dbReference type="PRINTS" id="PR00170">
    <property type="entry name" value="NACHANNEL"/>
</dbReference>
<evidence type="ECO:0000256" key="2">
    <source>
        <dbReference type="ARBA" id="ARBA00022448"/>
    </source>
</evidence>
<dbReference type="GO" id="GO:0005248">
    <property type="term" value="F:voltage-gated sodium channel activity"/>
    <property type="evidence" value="ECO:0007669"/>
    <property type="project" value="InterPro"/>
</dbReference>
<keyword evidence="3" id="KW-1003">Cell membrane</keyword>
<keyword evidence="5" id="KW-0677">Repeat</keyword>
<comment type="function">
    <text evidence="13">Mediates the voltage-dependent sodium ion permeability of excitable membranes. Assuming opened or closed conformations in response to the voltage difference across the membrane, the protein forms a sodium-selective channel through which Na(+) ions may pass in accordance with their electrochemical gradient.</text>
</comment>
<feature type="domain" description="Ion transport" evidence="15">
    <location>
        <begin position="674"/>
        <end position="752"/>
    </location>
</feature>
<evidence type="ECO:0000256" key="1">
    <source>
        <dbReference type="ARBA" id="ARBA00004651"/>
    </source>
</evidence>
<feature type="region of interest" description="Disordered" evidence="14">
    <location>
        <begin position="1893"/>
        <end position="1960"/>
    </location>
</feature>
<feature type="domain" description="Ion transport" evidence="15">
    <location>
        <begin position="80"/>
        <end position="355"/>
    </location>
</feature>
<feature type="transmembrane region" description="Helical" evidence="13">
    <location>
        <begin position="1080"/>
        <end position="1104"/>
    </location>
</feature>
<evidence type="ECO:0000256" key="3">
    <source>
        <dbReference type="ARBA" id="ARBA00022475"/>
    </source>
</evidence>
<feature type="region of interest" description="Disordered" evidence="14">
    <location>
        <begin position="2136"/>
        <end position="2230"/>
    </location>
</feature>
<feature type="transmembrane region" description="Helical" evidence="13">
    <location>
        <begin position="1040"/>
        <end position="1060"/>
    </location>
</feature>
<evidence type="ECO:0000256" key="11">
    <source>
        <dbReference type="ARBA" id="ARBA00023180"/>
    </source>
</evidence>
<feature type="domain" description="Ion transport" evidence="15">
    <location>
        <begin position="1009"/>
        <end position="1275"/>
    </location>
</feature>
<evidence type="ECO:0000256" key="8">
    <source>
        <dbReference type="ARBA" id="ARBA00023065"/>
    </source>
</evidence>
<keyword evidence="12 13" id="KW-0407">Ion channel</keyword>
<keyword evidence="13" id="KW-0739">Sodium transport</keyword>
<feature type="transmembrane region" description="Helical" evidence="13">
    <location>
        <begin position="1444"/>
        <end position="1472"/>
    </location>
</feature>
<feature type="transmembrane region" description="Helical" evidence="13">
    <location>
        <begin position="1010"/>
        <end position="1028"/>
    </location>
</feature>
<dbReference type="InterPro" id="IPR043203">
    <property type="entry name" value="VGCC_Ca_Na"/>
</dbReference>
<dbReference type="Gene3D" id="1.10.287.70">
    <property type="match status" value="3"/>
</dbReference>
<evidence type="ECO:0000259" key="16">
    <source>
        <dbReference type="Pfam" id="PF16905"/>
    </source>
</evidence>
<feature type="compositionally biased region" description="Basic and acidic residues" evidence="14">
    <location>
        <begin position="434"/>
        <end position="444"/>
    </location>
</feature>
<comment type="similarity">
    <text evidence="13">Belongs to the sodium channel (TC 1.A.1.10) family.</text>
</comment>
<feature type="region of interest" description="Disordered" evidence="14">
    <location>
        <begin position="1785"/>
        <end position="1875"/>
    </location>
</feature>
<feature type="region of interest" description="Disordered" evidence="14">
    <location>
        <begin position="434"/>
        <end position="478"/>
    </location>
</feature>
<feature type="domain" description="Ion transport" evidence="15">
    <location>
        <begin position="755"/>
        <end position="853"/>
    </location>
</feature>
<dbReference type="InterPro" id="IPR001696">
    <property type="entry name" value="Na_channel_asu"/>
</dbReference>
<feature type="compositionally biased region" description="Acidic residues" evidence="14">
    <location>
        <begin position="1809"/>
        <end position="1819"/>
    </location>
</feature>
<feature type="region of interest" description="Disordered" evidence="14">
    <location>
        <begin position="543"/>
        <end position="562"/>
    </location>
</feature>
<feature type="compositionally biased region" description="Basic and acidic residues" evidence="14">
    <location>
        <begin position="2265"/>
        <end position="2274"/>
    </location>
</feature>
<dbReference type="InterPro" id="IPR044564">
    <property type="entry name" value="Na_chnl_inactivation_gate"/>
</dbReference>
<dbReference type="GO" id="GO:0019228">
    <property type="term" value="P:neuronal action potential"/>
    <property type="evidence" value="ECO:0007669"/>
    <property type="project" value="TreeGrafter"/>
</dbReference>
<evidence type="ECO:0000256" key="5">
    <source>
        <dbReference type="ARBA" id="ARBA00022737"/>
    </source>
</evidence>
<dbReference type="Proteomes" id="UP000318571">
    <property type="component" value="Chromosome 4"/>
</dbReference>
<feature type="transmembrane region" description="Helical" evidence="13">
    <location>
        <begin position="1541"/>
        <end position="1567"/>
    </location>
</feature>
<evidence type="ECO:0000256" key="4">
    <source>
        <dbReference type="ARBA" id="ARBA00022692"/>
    </source>
</evidence>
<evidence type="ECO:0000256" key="12">
    <source>
        <dbReference type="ARBA" id="ARBA00023303"/>
    </source>
</evidence>
<name>A0A553NP67_TIGCA</name>